<protein>
    <submittedName>
        <fullName evidence="1">Uncharacterized protein</fullName>
    </submittedName>
</protein>
<proteinExistence type="predicted"/>
<organism evidence="1 2">
    <name type="scientific">Pseudomonas phage Noxifer</name>
    <dbReference type="NCBI Taxonomy" id="2006684"/>
    <lineage>
        <taxon>Viruses</taxon>
        <taxon>Duplodnaviria</taxon>
        <taxon>Heunggongvirae</taxon>
        <taxon>Uroviricota</taxon>
        <taxon>Caudoviricetes</taxon>
        <taxon>Chimalliviridae</taxon>
        <taxon>Noxifervirus</taxon>
        <taxon>Noxifervirus noxifer</taxon>
    </lineage>
</organism>
<dbReference type="EMBL" id="MF063068">
    <property type="protein sequence ID" value="ARV77346.1"/>
    <property type="molecule type" value="Genomic_DNA"/>
</dbReference>
<reference evidence="1 2" key="1">
    <citation type="submission" date="2017-05" db="EMBL/GenBank/DDBJ databases">
        <authorList>
            <person name="Song R."/>
            <person name="Chenine A.L."/>
            <person name="Ruprecht R.M."/>
        </authorList>
    </citation>
    <scope>NUCLEOTIDE SEQUENCE [LARGE SCALE GENOMIC DNA]</scope>
</reference>
<dbReference type="Proteomes" id="UP000224829">
    <property type="component" value="Segment"/>
</dbReference>
<gene>
    <name evidence="1" type="ORF">NOXIFER_177</name>
</gene>
<accession>A0A1Y0T084</accession>
<name>A0A1Y0T084_9CAUD</name>
<evidence type="ECO:0000313" key="2">
    <source>
        <dbReference type="Proteomes" id="UP000224829"/>
    </source>
</evidence>
<evidence type="ECO:0000313" key="1">
    <source>
        <dbReference type="EMBL" id="ARV77346.1"/>
    </source>
</evidence>
<sequence>MVNAAKAQKVCLELIRCAMNQDCTYFNRVHEIIHGVSDDTSEEEVQETNDIINFLADWFRSKNMPRLTVLINSDRHAMGVGRGFWKNLGVAMKVDTELFMPMYTFFRMECYAYFDAFCGHSAKLQERVLQGLYHARRDESVNSAEIMLAVTDQVEFFARASTSNEQIHLPPTEDALIPQHPHRDFFINMSKWLDRACHANDTGHIVWDMEFVRGALRKLRREFTLTLPIGPEHKLFSLTLARELKENQAYMATIEEIEMVTVCNIDHPGQAMIEHTPVSNGKLVTSQEGARRNMCGVGMAGVPAVICVVSAWRVDTLSMP</sequence>
<keyword evidence="2" id="KW-1185">Reference proteome</keyword>